<dbReference type="Pfam" id="PF07732">
    <property type="entry name" value="Cu-oxidase_3"/>
    <property type="match status" value="1"/>
</dbReference>
<dbReference type="CDD" id="cd11020">
    <property type="entry name" value="CuRO_1_CuNIR"/>
    <property type="match status" value="1"/>
</dbReference>
<feature type="compositionally biased region" description="Low complexity" evidence="13">
    <location>
        <begin position="565"/>
        <end position="584"/>
    </location>
</feature>
<keyword evidence="9 16" id="KW-0560">Oxidoreductase</keyword>
<feature type="region of interest" description="Disordered" evidence="13">
    <location>
        <begin position="553"/>
        <end position="614"/>
    </location>
</feature>
<organism evidence="16 17">
    <name type="scientific">Saccharomonospora amisosensis</name>
    <dbReference type="NCBI Taxonomy" id="1128677"/>
    <lineage>
        <taxon>Bacteria</taxon>
        <taxon>Bacillati</taxon>
        <taxon>Actinomycetota</taxon>
        <taxon>Actinomycetes</taxon>
        <taxon>Pseudonocardiales</taxon>
        <taxon>Pseudonocardiaceae</taxon>
        <taxon>Saccharomonospora</taxon>
    </lineage>
</organism>
<feature type="transmembrane region" description="Helical" evidence="14">
    <location>
        <begin position="100"/>
        <end position="122"/>
    </location>
</feature>
<feature type="binding site" description="type 1 copper site" evidence="12">
    <location>
        <position position="708"/>
    </location>
    <ligand>
        <name>Cu cation</name>
        <dbReference type="ChEBI" id="CHEBI:23378"/>
        <label>1</label>
    </ligand>
</feature>
<feature type="binding site" description="type 1 copper site" evidence="12">
    <location>
        <position position="862"/>
    </location>
    <ligand>
        <name>Cu cation</name>
        <dbReference type="ChEBI" id="CHEBI:23378"/>
        <label>1</label>
    </ligand>
</feature>
<dbReference type="AlphaFoldDB" id="A0A7X5ULU4"/>
<feature type="transmembrane region" description="Helical" evidence="14">
    <location>
        <begin position="417"/>
        <end position="437"/>
    </location>
</feature>
<keyword evidence="14" id="KW-1133">Transmembrane helix</keyword>
<feature type="domain" description="Plastocyanin-like" evidence="15">
    <location>
        <begin position="624"/>
        <end position="731"/>
    </location>
</feature>
<accession>A0A7X5ULU4</accession>
<protein>
    <recommendedName>
        <fullName evidence="6">Copper-containing nitrite reductase</fullName>
        <ecNumber evidence="5">1.7.2.1</ecNumber>
    </recommendedName>
</protein>
<dbReference type="RefSeq" id="WP_167166480.1">
    <property type="nucleotide sequence ID" value="NZ_JAAOYM010000001.1"/>
</dbReference>
<evidence type="ECO:0000256" key="3">
    <source>
        <dbReference type="ARBA" id="ARBA00010609"/>
    </source>
</evidence>
<name>A0A7X5ULU4_9PSEU</name>
<evidence type="ECO:0000313" key="17">
    <source>
        <dbReference type="Proteomes" id="UP000545493"/>
    </source>
</evidence>
<feature type="transmembrane region" description="Helical" evidence="14">
    <location>
        <begin position="134"/>
        <end position="155"/>
    </location>
</feature>
<comment type="subunit">
    <text evidence="4">Homotrimer.</text>
</comment>
<evidence type="ECO:0000313" key="16">
    <source>
        <dbReference type="EMBL" id="NIJ10397.1"/>
    </source>
</evidence>
<dbReference type="InterPro" id="IPR011707">
    <property type="entry name" value="Cu-oxidase-like_N"/>
</dbReference>
<evidence type="ECO:0000256" key="6">
    <source>
        <dbReference type="ARBA" id="ARBA00017290"/>
    </source>
</evidence>
<evidence type="ECO:0000256" key="11">
    <source>
        <dbReference type="ARBA" id="ARBA00049340"/>
    </source>
</evidence>
<feature type="transmembrane region" description="Helical" evidence="14">
    <location>
        <begin position="37"/>
        <end position="63"/>
    </location>
</feature>
<sequence>MSRMSWHLRTGTVVATWLVAVVLAALLHRSLPVSGWLLVHLLGLGAAGNAILIWSWHFATALLKLPDTVMRRGQGSRLSLFNVGAVAVVAGVVAGNWPVVLAGGAAVAAVACWHAVALLRRMRAALPSRFGTTVRFYIAAGAALPVGVTLGVLMARGGFTAEAHARVVVAHAVLNLLGWIGLTVMGTLVTLWPTMLRTRIAEGAQRTATRMLWVLIAGLVVAAAGALAGAGVLAAAGLLLYLAGLVAMAVPHVEEVRRRAPVEFSTASVLAGVTWLAGSLVWLAAVLATARDDSAVAEHVDTLTTPLLAGFAAQVLLGALTYLVPVVLGGGPTTVRASSSTLETAGPARVAATNAGLLLYVLPVPSLVRVLVSLVVLVAMASFLPLLVRAVLVARARRDEPVRPAGPPPRVPSRRRAGVAAMGLSAVMLATAGGVALDPAAAGVAQGPPAHGDVAATGQTTTVEVRIKGMRFVPGEVEVPSGNRLVVVLRNTGDNTHDLVLESGARTPRIGPGEQATLDAGVVGRDIEGWCSVAGHRQLGMVLNVNVVGGEERSNHDAGHLANPGATGTTDSADGTATGEAAAENQARGPDLAAGPGPGFAARDPRLPPSQGAGVHKLTLRVREVEREVAPGFTQRLWTFNGTAPGPTLRGKVGDVFDITLVNDGSMGHSIDFHAGALAPDRPMRTIQPGQSLTYRFTATRAGIWLYHCSTMPMSLHIANGMFGAVIIDPPGLPAVDREYVLVQSEMYLGRRGAVADADKLVAQRPDLVVFNGYANQYDHDPLRARVGERVRLWVLAAGPQRGTAFHVVGGQFDTVWKEGTYLLRAGPDGDTGAQVLDLAPAQGGFVELTFPEAGHYPFVTHAMVDAERGAHGVVQVNQGQR</sequence>
<evidence type="ECO:0000256" key="4">
    <source>
        <dbReference type="ARBA" id="ARBA00011233"/>
    </source>
</evidence>
<gene>
    <name evidence="16" type="ORF">FHU38_000741</name>
</gene>
<dbReference type="InterPro" id="IPR045087">
    <property type="entry name" value="Cu-oxidase_fam"/>
</dbReference>
<keyword evidence="14" id="KW-0812">Transmembrane</keyword>
<evidence type="ECO:0000259" key="15">
    <source>
        <dbReference type="Pfam" id="PF07732"/>
    </source>
</evidence>
<keyword evidence="17" id="KW-1185">Reference proteome</keyword>
<evidence type="ECO:0000256" key="7">
    <source>
        <dbReference type="ARBA" id="ARBA00022723"/>
    </source>
</evidence>
<feature type="transmembrane region" description="Helical" evidence="14">
    <location>
        <begin position="167"/>
        <end position="192"/>
    </location>
</feature>
<evidence type="ECO:0000256" key="13">
    <source>
        <dbReference type="SAM" id="MobiDB-lite"/>
    </source>
</evidence>
<evidence type="ECO:0000256" key="9">
    <source>
        <dbReference type="ARBA" id="ARBA00023002"/>
    </source>
</evidence>
<dbReference type="InterPro" id="IPR001287">
    <property type="entry name" value="NO2-reductase_Cu"/>
</dbReference>
<dbReference type="SUPFAM" id="SSF49503">
    <property type="entry name" value="Cupredoxins"/>
    <property type="match status" value="3"/>
</dbReference>
<dbReference type="EC" id="1.7.2.1" evidence="5"/>
<dbReference type="PANTHER" id="PTHR11709">
    <property type="entry name" value="MULTI-COPPER OXIDASE"/>
    <property type="match status" value="1"/>
</dbReference>
<keyword evidence="10 12" id="KW-0186">Copper</keyword>
<comment type="catalytic activity">
    <reaction evidence="11">
        <text>nitric oxide + Fe(III)-[cytochrome c] + H2O = Fe(II)-[cytochrome c] + nitrite + 2 H(+)</text>
        <dbReference type="Rhea" id="RHEA:15233"/>
        <dbReference type="Rhea" id="RHEA-COMP:10350"/>
        <dbReference type="Rhea" id="RHEA-COMP:14399"/>
        <dbReference type="ChEBI" id="CHEBI:15377"/>
        <dbReference type="ChEBI" id="CHEBI:15378"/>
        <dbReference type="ChEBI" id="CHEBI:16301"/>
        <dbReference type="ChEBI" id="CHEBI:16480"/>
        <dbReference type="ChEBI" id="CHEBI:29033"/>
        <dbReference type="ChEBI" id="CHEBI:29034"/>
        <dbReference type="EC" id="1.7.2.1"/>
    </reaction>
</comment>
<feature type="transmembrane region" description="Helical" evidence="14">
    <location>
        <begin position="75"/>
        <end position="94"/>
    </location>
</feature>
<feature type="transmembrane region" description="Helical" evidence="14">
    <location>
        <begin position="12"/>
        <end position="31"/>
    </location>
</feature>
<dbReference type="GO" id="GO:0005507">
    <property type="term" value="F:copper ion binding"/>
    <property type="evidence" value="ECO:0007669"/>
    <property type="project" value="InterPro"/>
</dbReference>
<proteinExistence type="inferred from homology"/>
<dbReference type="PANTHER" id="PTHR11709:SF394">
    <property type="entry name" value="FI03373P-RELATED"/>
    <property type="match status" value="1"/>
</dbReference>
<evidence type="ECO:0000256" key="2">
    <source>
        <dbReference type="ARBA" id="ARBA00001973"/>
    </source>
</evidence>
<comment type="cofactor">
    <cofactor evidence="1 12">
        <name>Cu(+)</name>
        <dbReference type="ChEBI" id="CHEBI:49552"/>
    </cofactor>
</comment>
<comment type="cofactor">
    <cofactor evidence="2 12">
        <name>Cu(2+)</name>
        <dbReference type="ChEBI" id="CHEBI:29036"/>
    </cofactor>
</comment>
<feature type="transmembrane region" description="Helical" evidence="14">
    <location>
        <begin position="367"/>
        <end position="388"/>
    </location>
</feature>
<feature type="transmembrane region" description="Helical" evidence="14">
    <location>
        <begin position="264"/>
        <end position="287"/>
    </location>
</feature>
<keyword evidence="8" id="KW-0677">Repeat</keyword>
<feature type="binding site" description="type 1 copper site" evidence="12">
    <location>
        <position position="674"/>
    </location>
    <ligand>
        <name>Cu cation</name>
        <dbReference type="ChEBI" id="CHEBI:23378"/>
        <label>1</label>
    </ligand>
</feature>
<comment type="similarity">
    <text evidence="3">Belongs to the multicopper oxidase family.</text>
</comment>
<evidence type="ECO:0000256" key="1">
    <source>
        <dbReference type="ARBA" id="ARBA00001960"/>
    </source>
</evidence>
<dbReference type="Gene3D" id="2.60.40.420">
    <property type="entry name" value="Cupredoxins - blue copper proteins"/>
    <property type="match status" value="3"/>
</dbReference>
<evidence type="ECO:0000256" key="12">
    <source>
        <dbReference type="PIRSR" id="PIRSR601287-1"/>
    </source>
</evidence>
<dbReference type="InterPro" id="IPR008972">
    <property type="entry name" value="Cupredoxin"/>
</dbReference>
<feature type="binding site" description="type 1 copper site" evidence="12">
    <location>
        <position position="717"/>
    </location>
    <ligand>
        <name>Cu cation</name>
        <dbReference type="ChEBI" id="CHEBI:23378"/>
        <label>1</label>
    </ligand>
</feature>
<keyword evidence="7 12" id="KW-0479">Metal-binding</keyword>
<feature type="transmembrane region" description="Helical" evidence="14">
    <location>
        <begin position="307"/>
        <end position="328"/>
    </location>
</feature>
<dbReference type="Proteomes" id="UP000545493">
    <property type="component" value="Unassembled WGS sequence"/>
</dbReference>
<feature type="binding site" description="type 1 copper site" evidence="12">
    <location>
        <position position="722"/>
    </location>
    <ligand>
        <name>Cu cation</name>
        <dbReference type="ChEBI" id="CHEBI:23378"/>
        <label>1</label>
    </ligand>
</feature>
<dbReference type="EMBL" id="JAAOYM010000001">
    <property type="protein sequence ID" value="NIJ10397.1"/>
    <property type="molecule type" value="Genomic_DNA"/>
</dbReference>
<feature type="binding site" description="type 1 copper site" evidence="12">
    <location>
        <position position="709"/>
    </location>
    <ligand>
        <name>Cu cation</name>
        <dbReference type="ChEBI" id="CHEBI:23378"/>
        <label>1</label>
    </ligand>
</feature>
<evidence type="ECO:0000256" key="14">
    <source>
        <dbReference type="SAM" id="Phobius"/>
    </source>
</evidence>
<feature type="binding site" description="type 1 copper site" evidence="12">
    <location>
        <position position="669"/>
    </location>
    <ligand>
        <name>Cu cation</name>
        <dbReference type="ChEBI" id="CHEBI:23378"/>
        <label>1</label>
    </ligand>
</feature>
<evidence type="ECO:0000256" key="8">
    <source>
        <dbReference type="ARBA" id="ARBA00022737"/>
    </source>
</evidence>
<comment type="caution">
    <text evidence="16">The sequence shown here is derived from an EMBL/GenBank/DDBJ whole genome shotgun (WGS) entry which is preliminary data.</text>
</comment>
<dbReference type="GO" id="GO:0050421">
    <property type="term" value="F:nitrite reductase (NO-forming) activity"/>
    <property type="evidence" value="ECO:0007669"/>
    <property type="project" value="UniProtKB-EC"/>
</dbReference>
<dbReference type="CDD" id="cd04208">
    <property type="entry name" value="CuRO_2_CuNIR"/>
    <property type="match status" value="1"/>
</dbReference>
<evidence type="ECO:0000256" key="5">
    <source>
        <dbReference type="ARBA" id="ARBA00011882"/>
    </source>
</evidence>
<feature type="transmembrane region" description="Helical" evidence="14">
    <location>
        <begin position="212"/>
        <end position="244"/>
    </location>
</feature>
<reference evidence="16 17" key="1">
    <citation type="submission" date="2020-03" db="EMBL/GenBank/DDBJ databases">
        <title>Sequencing the genomes of 1000 actinobacteria strains.</title>
        <authorList>
            <person name="Klenk H.-P."/>
        </authorList>
    </citation>
    <scope>NUCLEOTIDE SEQUENCE [LARGE SCALE GENOMIC DNA]</scope>
    <source>
        <strain evidence="16 17">DSM 45685</strain>
    </source>
</reference>
<evidence type="ECO:0000256" key="10">
    <source>
        <dbReference type="ARBA" id="ARBA00023008"/>
    </source>
</evidence>
<dbReference type="PRINTS" id="PR00695">
    <property type="entry name" value="CUNO2RDTASE"/>
</dbReference>
<keyword evidence="14" id="KW-0472">Membrane</keyword>